<dbReference type="AlphaFoldDB" id="M7SHQ2"/>
<evidence type="ECO:0000313" key="8">
    <source>
        <dbReference type="EMBL" id="EMR63808.1"/>
    </source>
</evidence>
<keyword evidence="3 5" id="KW-0479">Metal-binding</keyword>
<dbReference type="PRINTS" id="PR00463">
    <property type="entry name" value="EP450I"/>
</dbReference>
<organism evidence="8 9">
    <name type="scientific">Eutypa lata (strain UCR-EL1)</name>
    <name type="common">Grapevine dieback disease fungus</name>
    <name type="synonym">Eutypa armeniacae</name>
    <dbReference type="NCBI Taxonomy" id="1287681"/>
    <lineage>
        <taxon>Eukaryota</taxon>
        <taxon>Fungi</taxon>
        <taxon>Dikarya</taxon>
        <taxon>Ascomycota</taxon>
        <taxon>Pezizomycotina</taxon>
        <taxon>Sordariomycetes</taxon>
        <taxon>Xylariomycetidae</taxon>
        <taxon>Xylariales</taxon>
        <taxon>Diatrypaceae</taxon>
        <taxon>Eutypa</taxon>
    </lineage>
</organism>
<accession>M7SHQ2</accession>
<dbReference type="PANTHER" id="PTHR24305">
    <property type="entry name" value="CYTOCHROME P450"/>
    <property type="match status" value="1"/>
</dbReference>
<evidence type="ECO:0000256" key="6">
    <source>
        <dbReference type="RuleBase" id="RU000461"/>
    </source>
</evidence>
<keyword evidence="9" id="KW-1185">Reference proteome</keyword>
<feature type="compositionally biased region" description="Basic and acidic residues" evidence="7">
    <location>
        <begin position="308"/>
        <end position="321"/>
    </location>
</feature>
<dbReference type="GO" id="GO:0004497">
    <property type="term" value="F:monooxygenase activity"/>
    <property type="evidence" value="ECO:0007669"/>
    <property type="project" value="UniProtKB-KW"/>
</dbReference>
<keyword evidence="6" id="KW-0503">Monooxygenase</keyword>
<dbReference type="eggNOG" id="KOG0158">
    <property type="taxonomic scope" value="Eukaryota"/>
</dbReference>
<evidence type="ECO:0000313" key="9">
    <source>
        <dbReference type="Proteomes" id="UP000012174"/>
    </source>
</evidence>
<dbReference type="InterPro" id="IPR001128">
    <property type="entry name" value="Cyt_P450"/>
</dbReference>
<dbReference type="OrthoDB" id="3934656at2759"/>
<dbReference type="PROSITE" id="PS00086">
    <property type="entry name" value="CYTOCHROME_P450"/>
    <property type="match status" value="1"/>
</dbReference>
<proteinExistence type="inferred from homology"/>
<dbReference type="InterPro" id="IPR036396">
    <property type="entry name" value="Cyt_P450_sf"/>
</dbReference>
<gene>
    <name evidence="8" type="ORF">UCREL1_9237</name>
</gene>
<comment type="similarity">
    <text evidence="6">Belongs to the cytochrome P450 family.</text>
</comment>
<dbReference type="SUPFAM" id="SSF48264">
    <property type="entry name" value="Cytochrome P450"/>
    <property type="match status" value="1"/>
</dbReference>
<evidence type="ECO:0000256" key="2">
    <source>
        <dbReference type="ARBA" id="ARBA00022617"/>
    </source>
</evidence>
<dbReference type="CDD" id="cd11060">
    <property type="entry name" value="CYP57A1-like"/>
    <property type="match status" value="1"/>
</dbReference>
<dbReference type="InterPro" id="IPR017972">
    <property type="entry name" value="Cyt_P450_CS"/>
</dbReference>
<comment type="cofactor">
    <cofactor evidence="1 5">
        <name>heme</name>
        <dbReference type="ChEBI" id="CHEBI:30413"/>
    </cofactor>
</comment>
<dbReference type="InterPro" id="IPR050121">
    <property type="entry name" value="Cytochrome_P450_monoxygenase"/>
</dbReference>
<feature type="binding site" description="axial binding residue" evidence="5">
    <location>
        <position position="437"/>
    </location>
    <ligand>
        <name>heme</name>
        <dbReference type="ChEBI" id="CHEBI:30413"/>
    </ligand>
    <ligandPart>
        <name>Fe</name>
        <dbReference type="ChEBI" id="CHEBI:18248"/>
    </ligandPart>
</feature>
<dbReference type="EMBL" id="KB707158">
    <property type="protein sequence ID" value="EMR63808.1"/>
    <property type="molecule type" value="Genomic_DNA"/>
</dbReference>
<dbReference type="Pfam" id="PF00067">
    <property type="entry name" value="p450"/>
    <property type="match status" value="1"/>
</dbReference>
<sequence length="496" mass="55768">MASKPPNIQFLEAPCFGPIVRYGPNRYSFDDATASKAIYGHGTAFAKSDWYFAWGVPGQWNLFEERDIAKHAQYRRQFQSAYSMSALVEYEPYVDECADLFSQRLEELSRSSSGGDGGGGLPVNMGHWLQCYAFDVIGCITYSKRLGFLDQGRDVGGLITALEHSLVYSTLAGVYSYLYPYLFKLSGLLATATRNEGIGGVGYVVNFTREMIAEHQAAPKALDDDEDGDDNAKVNTSGKARDFLSKFLTRHTQDPNTFTTYHIFQGCGSNMVAGSDTTSISLSATLYYLLKNPACLQKLREEVTKVEHEQEQEQQESEKEITTTTTTATTTRHITLKQSQEEMPYLQAVIKEGLRLHPATGLPLERIVPPGGATICGRFFPEGSTVGVNTWVEHRNTRIFGTDADEFRPERWLTEDSEKLAFMNRHWMPFGLGSRTCLGRHISHLEISKLIPRLVRDFDFELAGDLANKDVSWSTENYWFVKPKDFMVRVISRKSS</sequence>
<dbReference type="STRING" id="1287681.M7SHQ2"/>
<dbReference type="GO" id="GO:0020037">
    <property type="term" value="F:heme binding"/>
    <property type="evidence" value="ECO:0007669"/>
    <property type="project" value="InterPro"/>
</dbReference>
<dbReference type="InterPro" id="IPR002401">
    <property type="entry name" value="Cyt_P450_E_grp-I"/>
</dbReference>
<dbReference type="HOGENOM" id="CLU_001570_14_0_1"/>
<keyword evidence="4 5" id="KW-0408">Iron</keyword>
<evidence type="ECO:0000256" key="5">
    <source>
        <dbReference type="PIRSR" id="PIRSR602401-1"/>
    </source>
</evidence>
<evidence type="ECO:0000256" key="1">
    <source>
        <dbReference type="ARBA" id="ARBA00001971"/>
    </source>
</evidence>
<keyword evidence="2 5" id="KW-0349">Heme</keyword>
<keyword evidence="6" id="KW-0560">Oxidoreductase</keyword>
<name>M7SHQ2_EUTLA</name>
<dbReference type="KEGG" id="ela:UCREL1_9237"/>
<dbReference type="OMA" id="WSTENYW"/>
<dbReference type="PRINTS" id="PR00385">
    <property type="entry name" value="P450"/>
</dbReference>
<feature type="region of interest" description="Disordered" evidence="7">
    <location>
        <begin position="308"/>
        <end position="328"/>
    </location>
</feature>
<reference evidence="9" key="1">
    <citation type="journal article" date="2013" name="Genome Announc.">
        <title>Draft genome sequence of the grapevine dieback fungus Eutypa lata UCR-EL1.</title>
        <authorList>
            <person name="Blanco-Ulate B."/>
            <person name="Rolshausen P.E."/>
            <person name="Cantu D."/>
        </authorList>
    </citation>
    <scope>NUCLEOTIDE SEQUENCE [LARGE SCALE GENOMIC DNA]</scope>
    <source>
        <strain evidence="9">UCR-EL1</strain>
    </source>
</reference>
<dbReference type="Gene3D" id="1.10.630.10">
    <property type="entry name" value="Cytochrome P450"/>
    <property type="match status" value="1"/>
</dbReference>
<dbReference type="GO" id="GO:0016705">
    <property type="term" value="F:oxidoreductase activity, acting on paired donors, with incorporation or reduction of molecular oxygen"/>
    <property type="evidence" value="ECO:0007669"/>
    <property type="project" value="InterPro"/>
</dbReference>
<dbReference type="GO" id="GO:0005506">
    <property type="term" value="F:iron ion binding"/>
    <property type="evidence" value="ECO:0007669"/>
    <property type="project" value="InterPro"/>
</dbReference>
<dbReference type="PANTHER" id="PTHR24305:SF190">
    <property type="entry name" value="P450, PUTATIVE (EUROFUNG)-RELATED"/>
    <property type="match status" value="1"/>
</dbReference>
<protein>
    <submittedName>
        <fullName evidence="8">Putative cytochrome p450 pisatin protein</fullName>
    </submittedName>
</protein>
<evidence type="ECO:0000256" key="3">
    <source>
        <dbReference type="ARBA" id="ARBA00022723"/>
    </source>
</evidence>
<dbReference type="Proteomes" id="UP000012174">
    <property type="component" value="Unassembled WGS sequence"/>
</dbReference>
<evidence type="ECO:0000256" key="7">
    <source>
        <dbReference type="SAM" id="MobiDB-lite"/>
    </source>
</evidence>
<evidence type="ECO:0000256" key="4">
    <source>
        <dbReference type="ARBA" id="ARBA00023004"/>
    </source>
</evidence>